<dbReference type="EMBL" id="BPNI01000046">
    <property type="protein sequence ID" value="GJA41603.1"/>
    <property type="molecule type" value="Genomic_DNA"/>
</dbReference>
<evidence type="ECO:0000259" key="5">
    <source>
        <dbReference type="Pfam" id="PF17954"/>
    </source>
</evidence>
<evidence type="ECO:0000259" key="4">
    <source>
        <dbReference type="Pfam" id="PF02678"/>
    </source>
</evidence>
<gene>
    <name evidence="6" type="ORF">C1C91_10370</name>
    <name evidence="12" type="ORF">JC965_10635</name>
    <name evidence="8" type="ORF">KAM343_23990</name>
    <name evidence="10" type="ORF">N5I07_20295</name>
    <name evidence="9" type="ORF">N5I20_11080</name>
    <name evidence="13" type="ORF">OJY61_12185</name>
    <name evidence="11" type="ORF">SJS77_12685</name>
    <name evidence="7" type="ORF">WP2W18E01_29570</name>
</gene>
<sequence>MMKLRAAEARGKANFGWLDARHSFSFGHYYDPEWMGHSALRVINQDRVAPGGGFATHPHANMEILTCVLQGTIEHKDSLGHAEQIPAGDFQLMSAGSGIRHSEYNPSQTEPLSLLQIWIEPNEHGTTPGYQQKKIENKPGMTLVASPDGEAGSFRIRQQARVWRLQLAEGETLEWALQGRHGYLHMISGELTGNGLAARPGDGLLSRDESSWVLTASRGSEALLFDLP</sequence>
<feature type="binding site" evidence="2">
    <location>
        <position position="101"/>
    </location>
    <ligand>
        <name>Fe cation</name>
        <dbReference type="ChEBI" id="CHEBI:24875"/>
    </ligand>
</feature>
<evidence type="ECO:0000313" key="10">
    <source>
        <dbReference type="EMBL" id="MDH1899856.1"/>
    </source>
</evidence>
<dbReference type="PIRSF" id="PIRSF006232">
    <property type="entry name" value="Pirin"/>
    <property type="match status" value="1"/>
</dbReference>
<protein>
    <submittedName>
        <fullName evidence="10">Pirin family protein</fullName>
    </submittedName>
</protein>
<evidence type="ECO:0000256" key="3">
    <source>
        <dbReference type="RuleBase" id="RU003457"/>
    </source>
</evidence>
<dbReference type="InterPro" id="IPR012093">
    <property type="entry name" value="Pirin"/>
</dbReference>
<feature type="binding site" evidence="2">
    <location>
        <position position="103"/>
    </location>
    <ligand>
        <name>Fe cation</name>
        <dbReference type="ChEBI" id="CHEBI:24875"/>
    </ligand>
</feature>
<dbReference type="AlphaFoldDB" id="A0A125Y377"/>
<comment type="cofactor">
    <cofactor evidence="2">
        <name>Fe cation</name>
        <dbReference type="ChEBI" id="CHEBI:24875"/>
    </cofactor>
    <text evidence="2">Binds 1 Fe cation per subunit.</text>
</comment>
<dbReference type="Proteomes" id="UP000266778">
    <property type="component" value="Chromosome"/>
</dbReference>
<dbReference type="EMBL" id="CP025706">
    <property type="protein sequence ID" value="AXB07339.1"/>
    <property type="molecule type" value="Genomic_DNA"/>
</dbReference>
<evidence type="ECO:0000256" key="1">
    <source>
        <dbReference type="ARBA" id="ARBA00008416"/>
    </source>
</evidence>
<dbReference type="EMBL" id="JAWZVU010000074">
    <property type="protein sequence ID" value="MDX7721325.1"/>
    <property type="molecule type" value="Genomic_DNA"/>
</dbReference>
<evidence type="ECO:0000313" key="9">
    <source>
        <dbReference type="EMBL" id="MDH1505597.1"/>
    </source>
</evidence>
<accession>A0A125Y377</accession>
<proteinExistence type="inferred from homology"/>
<dbReference type="InterPro" id="IPR014710">
    <property type="entry name" value="RmlC-like_jellyroll"/>
</dbReference>
<name>A0A125Y377_AERCA</name>
<dbReference type="GO" id="GO:0046872">
    <property type="term" value="F:metal ion binding"/>
    <property type="evidence" value="ECO:0007669"/>
    <property type="project" value="UniProtKB-KW"/>
</dbReference>
<dbReference type="Proteomes" id="UP000886939">
    <property type="component" value="Unassembled WGS sequence"/>
</dbReference>
<organism evidence="10 15">
    <name type="scientific">Aeromonas caviae</name>
    <name type="common">Aeromonas punctata</name>
    <dbReference type="NCBI Taxonomy" id="648"/>
    <lineage>
        <taxon>Bacteria</taxon>
        <taxon>Pseudomonadati</taxon>
        <taxon>Pseudomonadota</taxon>
        <taxon>Gammaproteobacteria</taxon>
        <taxon>Aeromonadales</taxon>
        <taxon>Aeromonadaceae</taxon>
        <taxon>Aeromonas</taxon>
    </lineage>
</organism>
<feature type="binding site" evidence="2">
    <location>
        <position position="57"/>
    </location>
    <ligand>
        <name>Fe cation</name>
        <dbReference type="ChEBI" id="CHEBI:24875"/>
    </ligand>
</feature>
<dbReference type="Proteomes" id="UP001163285">
    <property type="component" value="Chromosome"/>
</dbReference>
<feature type="binding site" evidence="2">
    <location>
        <position position="59"/>
    </location>
    <ligand>
        <name>Fe cation</name>
        <dbReference type="ChEBI" id="CHEBI:24875"/>
    </ligand>
</feature>
<evidence type="ECO:0000313" key="12">
    <source>
        <dbReference type="EMBL" id="QQA62853.1"/>
    </source>
</evidence>
<keyword evidence="2" id="KW-0479">Metal-binding</keyword>
<dbReference type="OrthoDB" id="9780903at2"/>
<dbReference type="Proteomes" id="UP001161704">
    <property type="component" value="Unassembled WGS sequence"/>
</dbReference>
<evidence type="ECO:0000313" key="15">
    <source>
        <dbReference type="Proteomes" id="UP001160758"/>
    </source>
</evidence>
<dbReference type="EMBL" id="CP065937">
    <property type="protein sequence ID" value="QQA62853.1"/>
    <property type="molecule type" value="Genomic_DNA"/>
</dbReference>
<evidence type="ECO:0000313" key="7">
    <source>
        <dbReference type="EMBL" id="BBQ31375.1"/>
    </source>
</evidence>
<dbReference type="PANTHER" id="PTHR43212">
    <property type="entry name" value="QUERCETIN 2,3-DIOXYGENASE"/>
    <property type="match status" value="1"/>
</dbReference>
<keyword evidence="2" id="KW-0408">Iron</keyword>
<dbReference type="CDD" id="cd02910">
    <property type="entry name" value="cupin_Yhhw_N"/>
    <property type="match status" value="1"/>
</dbReference>
<reference evidence="7 14" key="2">
    <citation type="submission" date="2019-12" db="EMBL/GenBank/DDBJ databases">
        <title>complete genome sequences of Aeromonas caviae str. WP2-W18-ESBL-01 isolated from wastewater treatment plant effluent.</title>
        <authorList>
            <person name="Sekizuka T."/>
            <person name="Itokawa K."/>
            <person name="Yatsu K."/>
            <person name="Inamine Y."/>
            <person name="Kuroda M."/>
        </authorList>
    </citation>
    <scope>NUCLEOTIDE SEQUENCE [LARGE SCALE GENOMIC DNA]</scope>
    <source>
        <strain evidence="7 14">WP2-W18-ESBL-01</strain>
    </source>
</reference>
<dbReference type="GeneID" id="48820677"/>
<feature type="domain" description="Pirin N-terminal" evidence="4">
    <location>
        <begin position="8"/>
        <end position="119"/>
    </location>
</feature>
<dbReference type="InterPro" id="IPR041602">
    <property type="entry name" value="Quercetinase_C"/>
</dbReference>
<evidence type="ECO:0000256" key="2">
    <source>
        <dbReference type="PIRSR" id="PIRSR006232-1"/>
    </source>
</evidence>
<dbReference type="PANTHER" id="PTHR43212:SF3">
    <property type="entry name" value="QUERCETIN 2,3-DIOXYGENASE"/>
    <property type="match status" value="1"/>
</dbReference>
<evidence type="ECO:0000313" key="11">
    <source>
        <dbReference type="EMBL" id="MDX7721325.1"/>
    </source>
</evidence>
<dbReference type="Gene3D" id="2.60.120.10">
    <property type="entry name" value="Jelly Rolls"/>
    <property type="match status" value="2"/>
</dbReference>
<dbReference type="Pfam" id="PF17954">
    <property type="entry name" value="Pirin_C_2"/>
    <property type="match status" value="1"/>
</dbReference>
<dbReference type="EMBL" id="AP021927">
    <property type="protein sequence ID" value="BBQ31375.1"/>
    <property type="molecule type" value="Genomic_DNA"/>
</dbReference>
<dbReference type="Proteomes" id="UP001160758">
    <property type="component" value="Unassembled WGS sequence"/>
</dbReference>
<reference evidence="11" key="7">
    <citation type="submission" date="2023-11" db="EMBL/GenBank/DDBJ databases">
        <title>WGS of Aeromonas in Northern Israel.</title>
        <authorList>
            <person name="Hershko Y."/>
        </authorList>
    </citation>
    <scope>NUCLEOTIDE SEQUENCE</scope>
    <source>
        <strain evidence="11">77416</strain>
    </source>
</reference>
<dbReference type="InterPro" id="IPR011051">
    <property type="entry name" value="RmlC_Cupin_sf"/>
</dbReference>
<reference evidence="12" key="3">
    <citation type="submission" date="2020-12" db="EMBL/GenBank/DDBJ databases">
        <title>GES Beta-lactamases isolated from hospital effluents in Brazil.</title>
        <authorList>
            <person name="Conte D."/>
            <person name="Mesa D."/>
            <person name="Palmeiro J.K."/>
            <person name="Dalla-Costa L.M."/>
        </authorList>
    </citation>
    <scope>NUCLEOTIDE SEQUENCE [LARGE SCALE GENOMIC DNA]</scope>
    <source>
        <strain evidence="12">Aero21</strain>
    </source>
</reference>
<evidence type="ECO:0000313" key="14">
    <source>
        <dbReference type="Proteomes" id="UP000515756"/>
    </source>
</evidence>
<dbReference type="Pfam" id="PF02678">
    <property type="entry name" value="Pirin"/>
    <property type="match status" value="1"/>
</dbReference>
<evidence type="ECO:0000313" key="6">
    <source>
        <dbReference type="EMBL" id="AXB07339.1"/>
    </source>
</evidence>
<dbReference type="RefSeq" id="WP_010675910.1">
    <property type="nucleotide sequence ID" value="NZ_AP019195.1"/>
</dbReference>
<dbReference type="Proteomes" id="UP001277183">
    <property type="component" value="Unassembled WGS sequence"/>
</dbReference>
<reference evidence="10" key="5">
    <citation type="submission" date="2022-09" db="EMBL/GenBank/DDBJ databases">
        <title>Intensive care unit water sources are persistently colonized with multi-drug resistant bacteria and are the site of extensive horizontal gene transfer of antibiotic resistance genes.</title>
        <authorList>
            <person name="Diorio-Toth L."/>
        </authorList>
    </citation>
    <scope>NUCLEOTIDE SEQUENCE</scope>
    <source>
        <strain evidence="9">GD03710</strain>
        <strain evidence="10">GD03796</strain>
    </source>
</reference>
<reference evidence="13" key="6">
    <citation type="submission" date="2023-04" db="EMBL/GenBank/DDBJ databases">
        <title>Whole Genome Sequence of Multi-drug resistant Aeromonas caviae as a gut pathogen in newborn.</title>
        <authorList>
            <person name="Jadhav S.V."/>
            <person name="Saroj S.D."/>
            <person name="Saha U.B."/>
            <person name="Sen S."/>
            <person name="Kher A."/>
        </authorList>
    </citation>
    <scope>NUCLEOTIDE SEQUENCE</scope>
    <source>
        <strain evidence="13">SVJ23</strain>
    </source>
</reference>
<reference evidence="6" key="1">
    <citation type="journal article" date="2019" name="J Environ">
        <title>Genetic characterization and potential molecular dissemination mechanism of tet (31) gene in Aeromonas caviae from an oxytetracycline wastewater treatment system.</title>
        <authorList>
            <person name="Shi Y."/>
            <person name="Tian Z."/>
            <person name="Leclercq S.O."/>
            <person name="Zhang H."/>
            <person name="Yang M."/>
            <person name="Zhang Y."/>
        </authorList>
    </citation>
    <scope>NUCLEOTIDE SEQUENCE</scope>
    <source>
        <strain evidence="6">T25-39</strain>
    </source>
</reference>
<evidence type="ECO:0000313" key="13">
    <source>
        <dbReference type="EMBL" id="UZC84610.1"/>
    </source>
</evidence>
<feature type="domain" description="Quercetin 2,3-dioxygenase C-terminal cupin" evidence="5">
    <location>
        <begin position="143"/>
        <end position="227"/>
    </location>
</feature>
<dbReference type="SUPFAM" id="SSF51182">
    <property type="entry name" value="RmlC-like cupins"/>
    <property type="match status" value="1"/>
</dbReference>
<dbReference type="EMBL" id="CP110176">
    <property type="protein sequence ID" value="UZC84610.1"/>
    <property type="molecule type" value="Genomic_DNA"/>
</dbReference>
<dbReference type="EMBL" id="JAOCFT010000001">
    <property type="protein sequence ID" value="MDH1899856.1"/>
    <property type="molecule type" value="Genomic_DNA"/>
</dbReference>
<dbReference type="Proteomes" id="UP000515756">
    <property type="component" value="Chromosome"/>
</dbReference>
<evidence type="ECO:0000313" key="8">
    <source>
        <dbReference type="EMBL" id="GJA41603.1"/>
    </source>
</evidence>
<dbReference type="EMBL" id="JAOCIZ010000038">
    <property type="protein sequence ID" value="MDH1505597.1"/>
    <property type="molecule type" value="Genomic_DNA"/>
</dbReference>
<comment type="similarity">
    <text evidence="1 3">Belongs to the pirin family.</text>
</comment>
<reference evidence="8" key="4">
    <citation type="submission" date="2021-07" db="EMBL/GenBank/DDBJ databases">
        <title>Draft genome sequence of carbapenem-resistant Aeromonas spp. in Japan.</title>
        <authorList>
            <person name="Maehana S."/>
            <person name="Suzuki M."/>
            <person name="Kitasato H."/>
        </authorList>
    </citation>
    <scope>NUCLEOTIDE SEQUENCE</scope>
    <source>
        <strain evidence="8">KAM343</strain>
    </source>
</reference>
<dbReference type="InterPro" id="IPR003829">
    <property type="entry name" value="Pirin_N_dom"/>
</dbReference>